<dbReference type="EMBL" id="BART01013458">
    <property type="protein sequence ID" value="GAG77317.1"/>
    <property type="molecule type" value="Genomic_DNA"/>
</dbReference>
<feature type="non-terminal residue" evidence="1">
    <location>
        <position position="39"/>
    </location>
</feature>
<protein>
    <submittedName>
        <fullName evidence="1">Uncharacterized protein</fullName>
    </submittedName>
</protein>
<accession>X1B7P0</accession>
<evidence type="ECO:0000313" key="1">
    <source>
        <dbReference type="EMBL" id="GAG77317.1"/>
    </source>
</evidence>
<organism evidence="1">
    <name type="scientific">marine sediment metagenome</name>
    <dbReference type="NCBI Taxonomy" id="412755"/>
    <lineage>
        <taxon>unclassified sequences</taxon>
        <taxon>metagenomes</taxon>
        <taxon>ecological metagenomes</taxon>
    </lineage>
</organism>
<proteinExistence type="predicted"/>
<reference evidence="1" key="1">
    <citation type="journal article" date="2014" name="Front. Microbiol.">
        <title>High frequency of phylogenetically diverse reductive dehalogenase-homologous genes in deep subseafloor sedimentary metagenomes.</title>
        <authorList>
            <person name="Kawai M."/>
            <person name="Futagami T."/>
            <person name="Toyoda A."/>
            <person name="Takaki Y."/>
            <person name="Nishi S."/>
            <person name="Hori S."/>
            <person name="Arai W."/>
            <person name="Tsubouchi T."/>
            <person name="Morono Y."/>
            <person name="Uchiyama I."/>
            <person name="Ito T."/>
            <person name="Fujiyama A."/>
            <person name="Inagaki F."/>
            <person name="Takami H."/>
        </authorList>
    </citation>
    <scope>NUCLEOTIDE SEQUENCE</scope>
    <source>
        <strain evidence="1">Expedition CK06-06</strain>
    </source>
</reference>
<dbReference type="AlphaFoldDB" id="X1B7P0"/>
<comment type="caution">
    <text evidence="1">The sequence shown here is derived from an EMBL/GenBank/DDBJ whole genome shotgun (WGS) entry which is preliminary data.</text>
</comment>
<name>X1B7P0_9ZZZZ</name>
<sequence length="39" mass="4208">MARLSKSAIQKVVNCIIAGDLKSDKDISDECIISISDVK</sequence>
<gene>
    <name evidence="1" type="ORF">S01H4_27506</name>
</gene>